<sequence length="130" mass="14423">MTDGLAVRLADRFDGLAIRLRRHILNARRLAPASAALLTYRPMHWAADARDDLNLVYTQFRCYLAYAAAILRAFGDHADAVIDALRGTEADAIRHLAQARVWLALDPVAAATHVDDWQAFEKKALDRAGS</sequence>
<dbReference type="EMBL" id="JADBEG010000001">
    <property type="protein sequence ID" value="MBE1493990.1"/>
    <property type="molecule type" value="Genomic_DNA"/>
</dbReference>
<dbReference type="Proteomes" id="UP000631670">
    <property type="component" value="Unassembled WGS sequence"/>
</dbReference>
<comment type="caution">
    <text evidence="1">The sequence shown here is derived from an EMBL/GenBank/DDBJ whole genome shotgun (WGS) entry which is preliminary data.</text>
</comment>
<organism evidence="1 2">
    <name type="scientific">Amycolatopsis lexingtonensis</name>
    <dbReference type="NCBI Taxonomy" id="218822"/>
    <lineage>
        <taxon>Bacteria</taxon>
        <taxon>Bacillati</taxon>
        <taxon>Actinomycetota</taxon>
        <taxon>Actinomycetes</taxon>
        <taxon>Pseudonocardiales</taxon>
        <taxon>Pseudonocardiaceae</taxon>
        <taxon>Amycolatopsis</taxon>
    </lineage>
</organism>
<evidence type="ECO:0000313" key="1">
    <source>
        <dbReference type="EMBL" id="MBE1493990.1"/>
    </source>
</evidence>
<accession>A0ABR9HST7</accession>
<evidence type="ECO:0000313" key="2">
    <source>
        <dbReference type="Proteomes" id="UP000631670"/>
    </source>
</evidence>
<name>A0ABR9HST7_9PSEU</name>
<proteinExistence type="predicted"/>
<keyword evidence="2" id="KW-1185">Reference proteome</keyword>
<protein>
    <submittedName>
        <fullName evidence="1">Uncharacterized protein</fullName>
    </submittedName>
</protein>
<reference evidence="1 2" key="1">
    <citation type="submission" date="2020-10" db="EMBL/GenBank/DDBJ databases">
        <title>Sequencing the genomes of 1000 actinobacteria strains.</title>
        <authorList>
            <person name="Klenk H.-P."/>
        </authorList>
    </citation>
    <scope>NUCLEOTIDE SEQUENCE [LARGE SCALE GENOMIC DNA]</scope>
    <source>
        <strain evidence="1 2">DSM 44653</strain>
    </source>
</reference>
<gene>
    <name evidence="1" type="ORF">H4696_001090</name>
</gene>
<dbReference type="RefSeq" id="WP_169735072.1">
    <property type="nucleotide sequence ID" value="NZ_JADBEG010000001.1"/>
</dbReference>